<reference evidence="2 3" key="1">
    <citation type="submission" date="2018-04" db="EMBL/GenBank/DDBJ databases">
        <title>Genomic Encyclopedia of Type Strains, Phase III (KMG-III): the genomes of soil and plant-associated and newly described type strains.</title>
        <authorList>
            <person name="Whitman W."/>
        </authorList>
    </citation>
    <scope>NUCLEOTIDE SEQUENCE [LARGE SCALE GENOMIC DNA]</scope>
    <source>
        <strain evidence="2 3">MA101b</strain>
    </source>
</reference>
<comment type="caution">
    <text evidence="2">The sequence shown here is derived from an EMBL/GenBank/DDBJ whole genome shotgun (WGS) entry which is preliminary data.</text>
</comment>
<keyword evidence="3" id="KW-1185">Reference proteome</keyword>
<dbReference type="Gene3D" id="6.20.20.10">
    <property type="match status" value="1"/>
</dbReference>
<proteinExistence type="predicted"/>
<name>A0A2T5GH29_9SPHN</name>
<dbReference type="EMBL" id="QAOG01000007">
    <property type="protein sequence ID" value="PTQ58629.1"/>
    <property type="molecule type" value="Genomic_DNA"/>
</dbReference>
<sequence>MHGNDPELPLLEEPCGACGGSGDAPPGNGYEMRASFNCPKCKGHKLAPTAAGRTLLDFVKRRLNLSEPEATRSLFG</sequence>
<dbReference type="Proteomes" id="UP000244189">
    <property type="component" value="Unassembled WGS sequence"/>
</dbReference>
<dbReference type="RefSeq" id="WP_107959452.1">
    <property type="nucleotide sequence ID" value="NZ_QAOG01000007.1"/>
</dbReference>
<dbReference type="InterPro" id="IPR031538">
    <property type="entry name" value="Anti-TRAP"/>
</dbReference>
<dbReference type="AlphaFoldDB" id="A0A2T5GH29"/>
<evidence type="ECO:0000256" key="1">
    <source>
        <dbReference type="SAM" id="MobiDB-lite"/>
    </source>
</evidence>
<evidence type="ECO:0000313" key="3">
    <source>
        <dbReference type="Proteomes" id="UP000244189"/>
    </source>
</evidence>
<dbReference type="Pfam" id="PF15777">
    <property type="entry name" value="Anti-TRAP"/>
    <property type="match status" value="1"/>
</dbReference>
<evidence type="ECO:0000313" key="2">
    <source>
        <dbReference type="EMBL" id="PTQ58629.1"/>
    </source>
</evidence>
<organism evidence="2 3">
    <name type="scientific">Sphingomonas aurantiaca</name>
    <dbReference type="NCBI Taxonomy" id="185949"/>
    <lineage>
        <taxon>Bacteria</taxon>
        <taxon>Pseudomonadati</taxon>
        <taxon>Pseudomonadota</taxon>
        <taxon>Alphaproteobacteria</taxon>
        <taxon>Sphingomonadales</taxon>
        <taxon>Sphingomonadaceae</taxon>
        <taxon>Sphingomonas</taxon>
    </lineage>
</organism>
<gene>
    <name evidence="2" type="ORF">C8J26_3496</name>
</gene>
<feature type="region of interest" description="Disordered" evidence="1">
    <location>
        <begin position="1"/>
        <end position="23"/>
    </location>
</feature>
<accession>A0A2T5GH29</accession>
<protein>
    <submittedName>
        <fullName evidence="2">Anti-TRAP (Tryptophan RNA-binding attenuator protein) protein</fullName>
    </submittedName>
</protein>